<dbReference type="EMBL" id="GL433838">
    <property type="protein sequence ID" value="EFN57892.1"/>
    <property type="molecule type" value="Genomic_DNA"/>
</dbReference>
<dbReference type="Gene3D" id="2.40.320.10">
    <property type="entry name" value="Hypothetical Protein Pfu-838710-001"/>
    <property type="match status" value="1"/>
</dbReference>
<protein>
    <recommendedName>
        <fullName evidence="1">CYTH domain-containing protein</fullName>
    </recommendedName>
</protein>
<dbReference type="RefSeq" id="XP_005849994.1">
    <property type="nucleotide sequence ID" value="XM_005849932.1"/>
</dbReference>
<name>E1Z7C0_CHLVA</name>
<reference evidence="2 3" key="1">
    <citation type="journal article" date="2010" name="Plant Cell">
        <title>The Chlorella variabilis NC64A genome reveals adaptation to photosymbiosis, coevolution with viruses, and cryptic sex.</title>
        <authorList>
            <person name="Blanc G."/>
            <person name="Duncan G."/>
            <person name="Agarkova I."/>
            <person name="Borodovsky M."/>
            <person name="Gurnon J."/>
            <person name="Kuo A."/>
            <person name="Lindquist E."/>
            <person name="Lucas S."/>
            <person name="Pangilinan J."/>
            <person name="Polle J."/>
            <person name="Salamov A."/>
            <person name="Terry A."/>
            <person name="Yamada T."/>
            <person name="Dunigan D.D."/>
            <person name="Grigoriev I.V."/>
            <person name="Claverie J.M."/>
            <person name="Van Etten J.L."/>
        </authorList>
    </citation>
    <scope>NUCLEOTIDE SEQUENCE [LARGE SCALE GENOMIC DNA]</scope>
    <source>
        <strain evidence="2 3">NC64A</strain>
    </source>
</reference>
<dbReference type="InterPro" id="IPR033469">
    <property type="entry name" value="CYTH-like_dom_sf"/>
</dbReference>
<dbReference type="Proteomes" id="UP000008141">
    <property type="component" value="Unassembled WGS sequence"/>
</dbReference>
<keyword evidence="3" id="KW-1185">Reference proteome</keyword>
<feature type="domain" description="CYTH" evidence="1">
    <location>
        <begin position="1"/>
        <end position="195"/>
    </location>
</feature>
<evidence type="ECO:0000313" key="3">
    <source>
        <dbReference type="Proteomes" id="UP000008141"/>
    </source>
</evidence>
<accession>E1Z7C0</accession>
<gene>
    <name evidence="2" type="ORF">CHLNCDRAFT_29986</name>
</gene>
<dbReference type="AlphaFoldDB" id="E1Z7C0"/>
<dbReference type="FunCoup" id="E1Z7C0">
    <property type="interactions" value="108"/>
</dbReference>
<sequence length="198" mass="22289">MEVEVKLRLAGPEAHAALAAALQPAHRATHQQENFFFDGASQELSSQRVVLRMRFYNKDAKALITVKGKQVLKDGIGRAPEEEETVDPAAARAFLTDPDRLLNLGTPLLEGLKSSTGVQQLVCLGGFNNTRQEFEWGGHLLELDETQYEWGRLYELECESAEPERLRQELEAYLTQLGVGYKYSTTTKFANFRNKTLE</sequence>
<dbReference type="InParanoid" id="E1Z7C0"/>
<dbReference type="STRING" id="554065.E1Z7C0"/>
<organism evidence="3">
    <name type="scientific">Chlorella variabilis</name>
    <name type="common">Green alga</name>
    <dbReference type="NCBI Taxonomy" id="554065"/>
    <lineage>
        <taxon>Eukaryota</taxon>
        <taxon>Viridiplantae</taxon>
        <taxon>Chlorophyta</taxon>
        <taxon>core chlorophytes</taxon>
        <taxon>Trebouxiophyceae</taxon>
        <taxon>Chlorellales</taxon>
        <taxon>Chlorellaceae</taxon>
        <taxon>Chlorella clade</taxon>
        <taxon>Chlorella</taxon>
    </lineage>
</organism>
<dbReference type="OMA" id="DTQCIIS"/>
<evidence type="ECO:0000259" key="1">
    <source>
        <dbReference type="PROSITE" id="PS51707"/>
    </source>
</evidence>
<dbReference type="SMART" id="SM01118">
    <property type="entry name" value="CYTH"/>
    <property type="match status" value="1"/>
</dbReference>
<dbReference type="eggNOG" id="ENOG502QUVI">
    <property type="taxonomic scope" value="Eukaryota"/>
</dbReference>
<dbReference type="CDD" id="cd07374">
    <property type="entry name" value="CYTH-like_Pase"/>
    <property type="match status" value="1"/>
</dbReference>
<dbReference type="PROSITE" id="PS51707">
    <property type="entry name" value="CYTH"/>
    <property type="match status" value="1"/>
</dbReference>
<dbReference type="GeneID" id="17357799"/>
<dbReference type="Pfam" id="PF01928">
    <property type="entry name" value="CYTH"/>
    <property type="match status" value="1"/>
</dbReference>
<dbReference type="SUPFAM" id="SSF55154">
    <property type="entry name" value="CYTH-like phosphatases"/>
    <property type="match status" value="1"/>
</dbReference>
<dbReference type="GO" id="GO:0016462">
    <property type="term" value="F:pyrophosphatase activity"/>
    <property type="evidence" value="ECO:0007669"/>
    <property type="project" value="UniProtKB-ARBA"/>
</dbReference>
<dbReference type="KEGG" id="cvr:CHLNCDRAFT_29986"/>
<proteinExistence type="predicted"/>
<dbReference type="PANTHER" id="PTHR34948">
    <property type="entry name" value="OS08G0299200 PROTEIN"/>
    <property type="match status" value="1"/>
</dbReference>
<dbReference type="OrthoDB" id="2160189at2759"/>
<evidence type="ECO:0000313" key="2">
    <source>
        <dbReference type="EMBL" id="EFN57892.1"/>
    </source>
</evidence>
<dbReference type="InterPro" id="IPR023577">
    <property type="entry name" value="CYTH_domain"/>
</dbReference>
<dbReference type="PANTHER" id="PTHR34948:SF2">
    <property type="entry name" value="TRIPHOSPHATE TUNNEL METALLOENZYME 3"/>
    <property type="match status" value="1"/>
</dbReference>